<dbReference type="PROSITE" id="PS51257">
    <property type="entry name" value="PROKAR_LIPOPROTEIN"/>
    <property type="match status" value="1"/>
</dbReference>
<evidence type="ECO:0000313" key="3">
    <source>
        <dbReference type="Proteomes" id="UP000219036"/>
    </source>
</evidence>
<keyword evidence="1" id="KW-0802">TPR repeat</keyword>
<dbReference type="RefSeq" id="WP_097000721.1">
    <property type="nucleotide sequence ID" value="NZ_OBEI01000007.1"/>
</dbReference>
<gene>
    <name evidence="2" type="ORF">SAMN06265182_1560</name>
</gene>
<dbReference type="SUPFAM" id="SSF48452">
    <property type="entry name" value="TPR-like"/>
    <property type="match status" value="1"/>
</dbReference>
<dbReference type="EMBL" id="OBEI01000007">
    <property type="protein sequence ID" value="SNZ09540.1"/>
    <property type="molecule type" value="Genomic_DNA"/>
</dbReference>
<keyword evidence="3" id="KW-1185">Reference proteome</keyword>
<organism evidence="2 3">
    <name type="scientific">Persephonella hydrogeniphila</name>
    <dbReference type="NCBI Taxonomy" id="198703"/>
    <lineage>
        <taxon>Bacteria</taxon>
        <taxon>Pseudomonadati</taxon>
        <taxon>Aquificota</taxon>
        <taxon>Aquificia</taxon>
        <taxon>Aquificales</taxon>
        <taxon>Hydrogenothermaceae</taxon>
        <taxon>Persephonella</taxon>
    </lineage>
</organism>
<evidence type="ECO:0000256" key="1">
    <source>
        <dbReference type="PROSITE-ProRule" id="PRU00339"/>
    </source>
</evidence>
<dbReference type="Gene3D" id="1.25.40.10">
    <property type="entry name" value="Tetratricopeptide repeat domain"/>
    <property type="match status" value="1"/>
</dbReference>
<evidence type="ECO:0000313" key="2">
    <source>
        <dbReference type="EMBL" id="SNZ09540.1"/>
    </source>
</evidence>
<dbReference type="PROSITE" id="PS50005">
    <property type="entry name" value="TPR"/>
    <property type="match status" value="1"/>
</dbReference>
<name>A0A285NJ74_9AQUI</name>
<dbReference type="Pfam" id="PF13424">
    <property type="entry name" value="TPR_12"/>
    <property type="match status" value="1"/>
</dbReference>
<protein>
    <submittedName>
        <fullName evidence="2">Tetratricopeptide repeat-containing protein</fullName>
    </submittedName>
</protein>
<accession>A0A285NJ74</accession>
<dbReference type="SMART" id="SM00028">
    <property type="entry name" value="TPR"/>
    <property type="match status" value="2"/>
</dbReference>
<dbReference type="InterPro" id="IPR019734">
    <property type="entry name" value="TPR_rpt"/>
</dbReference>
<feature type="repeat" description="TPR" evidence="1">
    <location>
        <begin position="91"/>
        <end position="124"/>
    </location>
</feature>
<dbReference type="AlphaFoldDB" id="A0A285NJ74"/>
<proteinExistence type="predicted"/>
<reference evidence="3" key="1">
    <citation type="submission" date="2017-09" db="EMBL/GenBank/DDBJ databases">
        <authorList>
            <person name="Varghese N."/>
            <person name="Submissions S."/>
        </authorList>
    </citation>
    <scope>NUCLEOTIDE SEQUENCE [LARGE SCALE GENOMIC DNA]</scope>
    <source>
        <strain evidence="3">DSM 15103</strain>
    </source>
</reference>
<dbReference type="Proteomes" id="UP000219036">
    <property type="component" value="Unassembled WGS sequence"/>
</dbReference>
<sequence>MRVLFIFPFLISFLFIISCAEKTESDEKVMRKILNEQEWGRINRAKKAVKIYTKTADECYKEGDYNRAITFYNKALVKLKYLKKLDHPRAAYIYERLGDTYMKLGHKKAALESYRKAYDIYLKFYGENNKKAKEVLEKISGIGS</sequence>
<dbReference type="InterPro" id="IPR011990">
    <property type="entry name" value="TPR-like_helical_dom_sf"/>
</dbReference>